<dbReference type="Gene3D" id="1.10.3210.10">
    <property type="entry name" value="Hypothetical protein af1432"/>
    <property type="match status" value="1"/>
</dbReference>
<evidence type="ECO:0000259" key="3">
    <source>
        <dbReference type="PROSITE" id="PS51832"/>
    </source>
</evidence>
<dbReference type="PROSITE" id="PS51832">
    <property type="entry name" value="HD_GYP"/>
    <property type="match status" value="1"/>
</dbReference>
<dbReference type="Pfam" id="PF13487">
    <property type="entry name" value="HD_5"/>
    <property type="match status" value="1"/>
</dbReference>
<dbReference type="Pfam" id="PF00990">
    <property type="entry name" value="GGDEF"/>
    <property type="match status" value="1"/>
</dbReference>
<dbReference type="InterPro" id="IPR037522">
    <property type="entry name" value="HD_GYP_dom"/>
</dbReference>
<feature type="domain" description="HD-GYP" evidence="3">
    <location>
        <begin position="222"/>
        <end position="416"/>
    </location>
</feature>
<dbReference type="STRING" id="366522.GCA_001548055_00957"/>
<dbReference type="EMBL" id="DLUG01000253">
    <property type="protein sequence ID" value="DAB35511.1"/>
    <property type="molecule type" value="Genomic_DNA"/>
</dbReference>
<dbReference type="InterPro" id="IPR043128">
    <property type="entry name" value="Rev_trsase/Diguanyl_cyclase"/>
</dbReference>
<keyword evidence="1" id="KW-0472">Membrane</keyword>
<feature type="transmembrane region" description="Helical" evidence="1">
    <location>
        <begin position="190"/>
        <end position="211"/>
    </location>
</feature>
<dbReference type="SUPFAM" id="SSF109604">
    <property type="entry name" value="HD-domain/PDEase-like"/>
    <property type="match status" value="1"/>
</dbReference>
<dbReference type="Gene3D" id="3.30.70.270">
    <property type="match status" value="1"/>
</dbReference>
<organism evidence="4 5">
    <name type="scientific">Sulfurospirillum cavolei</name>
    <dbReference type="NCBI Taxonomy" id="366522"/>
    <lineage>
        <taxon>Bacteria</taxon>
        <taxon>Pseudomonadati</taxon>
        <taxon>Campylobacterota</taxon>
        <taxon>Epsilonproteobacteria</taxon>
        <taxon>Campylobacterales</taxon>
        <taxon>Sulfurospirillaceae</taxon>
        <taxon>Sulfurospirillum</taxon>
    </lineage>
</organism>
<comment type="caution">
    <text evidence="4">The sequence shown here is derived from an EMBL/GenBank/DDBJ whole genome shotgun (WGS) entry which is preliminary data.</text>
</comment>
<dbReference type="InterPro" id="IPR003607">
    <property type="entry name" value="HD/PDEase_dom"/>
</dbReference>
<dbReference type="PROSITE" id="PS50887">
    <property type="entry name" value="GGDEF"/>
    <property type="match status" value="1"/>
</dbReference>
<protein>
    <submittedName>
        <fullName evidence="4">Uncharacterized protein</fullName>
    </submittedName>
</protein>
<feature type="domain" description="GGDEF" evidence="2">
    <location>
        <begin position="456"/>
        <end position="562"/>
    </location>
</feature>
<dbReference type="CDD" id="cd00077">
    <property type="entry name" value="HDc"/>
    <property type="match status" value="1"/>
</dbReference>
<keyword evidence="1" id="KW-0812">Transmembrane</keyword>
<dbReference type="InterPro" id="IPR000160">
    <property type="entry name" value="GGDEF_dom"/>
</dbReference>
<gene>
    <name evidence="4" type="ORF">CFH80_09750</name>
</gene>
<sequence length="562" mass="65345">MSLSKKIKYFKQIAILLTICWTFLTSLFVVYQFINEEKHIEQSSLEKIKGVAEQSVAFVYWAYEQKAKALSDEQKYSILNNFSLRDLLAVLARHSDMDLSINSIYKDIHAMNVPASVKQSLLSVKETKQDTYNIFYKNERKYLFYAVPMLANHSCISCHVHGDEKIGALLGFTTISMQVPTFREANAQSYYFLIGMYLGTWCLGLFAIWWIHAKGRNYLNEKTKLYEESMYALIDMVEKRDSYTAGHSQRVAEYAKLLTLELGYSHDEADFIYKAGMLHDIGKIEIPDSILLKPDTLSSMEYSLIQRHSTASYELLSREPFSALATIVLHHHERYDGRGYPSGLKGEQIPIFSQIITVADAFDAMTTNRAYRKCLRREEALFLLEEESGKQFNPSIVAAAKKVFKNVKLPENTTQMPKDLLEEMRFSYYFRDQLTGFYNINYLKFLFAHAGDCSMKLLCIDHLNCTHFAEYNKRYGWKKGDLFLRRIAQCIHEIYPEAMIVRAYSDNFLVIHTQEHTHMRYEALDAMLEEYALSMEYQHLDIDVNEPLSLEILEDKLLRLEN</sequence>
<dbReference type="SMART" id="SM00471">
    <property type="entry name" value="HDc"/>
    <property type="match status" value="1"/>
</dbReference>
<dbReference type="PANTHER" id="PTHR43155">
    <property type="entry name" value="CYCLIC DI-GMP PHOSPHODIESTERASE PA4108-RELATED"/>
    <property type="match status" value="1"/>
</dbReference>
<evidence type="ECO:0000313" key="5">
    <source>
        <dbReference type="Proteomes" id="UP000231638"/>
    </source>
</evidence>
<dbReference type="AlphaFoldDB" id="A0A2D3W296"/>
<evidence type="ECO:0000313" key="4">
    <source>
        <dbReference type="EMBL" id="DAB35511.1"/>
    </source>
</evidence>
<name>A0A2D3W296_9BACT</name>
<proteinExistence type="predicted"/>
<feature type="transmembrane region" description="Helical" evidence="1">
    <location>
        <begin position="12"/>
        <end position="34"/>
    </location>
</feature>
<dbReference type="Proteomes" id="UP000231638">
    <property type="component" value="Unassembled WGS sequence"/>
</dbReference>
<dbReference type="PANTHER" id="PTHR43155:SF2">
    <property type="entry name" value="CYCLIC DI-GMP PHOSPHODIESTERASE PA4108"/>
    <property type="match status" value="1"/>
</dbReference>
<keyword evidence="1" id="KW-1133">Transmembrane helix</keyword>
<dbReference type="InterPro" id="IPR029787">
    <property type="entry name" value="Nucleotide_cyclase"/>
</dbReference>
<dbReference type="SUPFAM" id="SSF55073">
    <property type="entry name" value="Nucleotide cyclase"/>
    <property type="match status" value="1"/>
</dbReference>
<evidence type="ECO:0000256" key="1">
    <source>
        <dbReference type="SAM" id="Phobius"/>
    </source>
</evidence>
<accession>A0A2D3W296</accession>
<reference evidence="4 5" key="1">
    <citation type="journal article" date="2017" name="Front. Microbiol.">
        <title>Comparative Genomic Analysis of the Class Epsilonproteobacteria and Proposed Reclassification to Epsilonbacteraeota (phyl. nov.).</title>
        <authorList>
            <person name="Waite D.W."/>
            <person name="Vanwonterghem I."/>
            <person name="Rinke C."/>
            <person name="Parks D.H."/>
            <person name="Zhang Y."/>
            <person name="Takai K."/>
            <person name="Sievert S.M."/>
            <person name="Simon J."/>
            <person name="Campbell B.J."/>
            <person name="Hanson T.E."/>
            <person name="Woyke T."/>
            <person name="Klotz M.G."/>
            <person name="Hugenholtz P."/>
        </authorList>
    </citation>
    <scope>NUCLEOTIDE SEQUENCE [LARGE SCALE GENOMIC DNA]</scope>
    <source>
        <strain evidence="4">UBA11420</strain>
    </source>
</reference>
<evidence type="ECO:0000259" key="2">
    <source>
        <dbReference type="PROSITE" id="PS50887"/>
    </source>
</evidence>